<name>A0AAX2HCL8_9PSED</name>
<dbReference type="AlphaFoldDB" id="A0AAX2HCL8"/>
<evidence type="ECO:0000313" key="1">
    <source>
        <dbReference type="EMBL" id="SOB53989.1"/>
    </source>
</evidence>
<dbReference type="Proteomes" id="UP000219564">
    <property type="component" value="Unassembled WGS sequence"/>
</dbReference>
<sequence length="57" mass="6386">MPLGGSPLYVSFSIQAAFPPNMNRNDGFPDTKLIPNQFYQECLNLISQEREVSSLPL</sequence>
<proteinExistence type="predicted"/>
<accession>A0AAX2HCL8</accession>
<reference evidence="1 2" key="1">
    <citation type="submission" date="2017-08" db="EMBL/GenBank/DDBJ databases">
        <authorList>
            <person name="Chaillou S."/>
        </authorList>
    </citation>
    <scope>NUCLEOTIDE SEQUENCE [LARGE SCALE GENOMIC DNA]</scope>
    <source>
        <strain evidence="1 2">MFPA15A1205</strain>
    </source>
</reference>
<dbReference type="EMBL" id="OBKZ01000042">
    <property type="protein sequence ID" value="SOB53989.1"/>
    <property type="molecule type" value="Genomic_DNA"/>
</dbReference>
<evidence type="ECO:0000313" key="2">
    <source>
        <dbReference type="Proteomes" id="UP000219564"/>
    </source>
</evidence>
<organism evidence="1 2">
    <name type="scientific">Pseudomonas lundensis</name>
    <dbReference type="NCBI Taxonomy" id="86185"/>
    <lineage>
        <taxon>Bacteria</taxon>
        <taxon>Pseudomonadati</taxon>
        <taxon>Pseudomonadota</taxon>
        <taxon>Gammaproteobacteria</taxon>
        <taxon>Pseudomonadales</taxon>
        <taxon>Pseudomonadaceae</taxon>
        <taxon>Pseudomonas</taxon>
    </lineage>
</organism>
<comment type="caution">
    <text evidence="1">The sequence shown here is derived from an EMBL/GenBank/DDBJ whole genome shotgun (WGS) entry which is preliminary data.</text>
</comment>
<protein>
    <submittedName>
        <fullName evidence="1">Uncharacterized protein</fullName>
    </submittedName>
</protein>
<gene>
    <name evidence="1" type="ORF">PLUA15_470120</name>
</gene>